<evidence type="ECO:0000256" key="3">
    <source>
        <dbReference type="RuleBase" id="RU361235"/>
    </source>
</evidence>
<evidence type="ECO:0000256" key="1">
    <source>
        <dbReference type="ARBA" id="ARBA00005964"/>
    </source>
</evidence>
<dbReference type="InterPro" id="IPR050309">
    <property type="entry name" value="Type-B_Carboxylest/Lipase"/>
</dbReference>
<dbReference type="InterPro" id="IPR002018">
    <property type="entry name" value="CarbesteraseB"/>
</dbReference>
<comment type="similarity">
    <text evidence="1 3">Belongs to the type-B carboxylesterase/lipase family.</text>
</comment>
<dbReference type="Proteomes" id="UP001230685">
    <property type="component" value="Unassembled WGS sequence"/>
</dbReference>
<feature type="domain" description="Carboxylesterase type B" evidence="4">
    <location>
        <begin position="20"/>
        <end position="495"/>
    </location>
</feature>
<reference evidence="5 6" key="1">
    <citation type="submission" date="2023-07" db="EMBL/GenBank/DDBJ databases">
        <authorList>
            <person name="Kim M.K."/>
        </authorList>
    </citation>
    <scope>NUCLEOTIDE SEQUENCE [LARGE SCALE GENOMIC DNA]</scope>
    <source>
        <strain evidence="5 6">KR1UV-12</strain>
    </source>
</reference>
<dbReference type="RefSeq" id="WP_305173453.1">
    <property type="nucleotide sequence ID" value="NZ_JAUUDS010000005.1"/>
</dbReference>
<feature type="chain" id="PRO_5044997690" description="Carboxylic ester hydrolase" evidence="3">
    <location>
        <begin position="17"/>
        <end position="543"/>
    </location>
</feature>
<dbReference type="InterPro" id="IPR019826">
    <property type="entry name" value="Carboxylesterase_B_AS"/>
</dbReference>
<keyword evidence="2 3" id="KW-0378">Hydrolase</keyword>
<accession>A0ABT9ELC5</accession>
<keyword evidence="6" id="KW-1185">Reference proteome</keyword>
<evidence type="ECO:0000256" key="2">
    <source>
        <dbReference type="ARBA" id="ARBA00022801"/>
    </source>
</evidence>
<keyword evidence="3" id="KW-0732">Signal</keyword>
<dbReference type="SUPFAM" id="SSF53474">
    <property type="entry name" value="alpha/beta-Hydrolases"/>
    <property type="match status" value="1"/>
</dbReference>
<dbReference type="PROSITE" id="PS00122">
    <property type="entry name" value="CARBOXYLESTERASE_B_1"/>
    <property type="match status" value="1"/>
</dbReference>
<feature type="signal peptide" evidence="3">
    <location>
        <begin position="1"/>
        <end position="16"/>
    </location>
</feature>
<evidence type="ECO:0000313" key="5">
    <source>
        <dbReference type="EMBL" id="MDP1027741.1"/>
    </source>
</evidence>
<evidence type="ECO:0000259" key="4">
    <source>
        <dbReference type="Pfam" id="PF00135"/>
    </source>
</evidence>
<dbReference type="Pfam" id="PF00135">
    <property type="entry name" value="COesterase"/>
    <property type="match status" value="1"/>
</dbReference>
<dbReference type="EC" id="3.1.1.-" evidence="3"/>
<gene>
    <name evidence="5" type="ORF">Q5H91_10990</name>
</gene>
<dbReference type="EMBL" id="JAUUDS010000005">
    <property type="protein sequence ID" value="MDP1027741.1"/>
    <property type="molecule type" value="Genomic_DNA"/>
</dbReference>
<comment type="caution">
    <text evidence="5">The sequence shown here is derived from an EMBL/GenBank/DDBJ whole genome shotgun (WGS) entry which is preliminary data.</text>
</comment>
<dbReference type="PANTHER" id="PTHR11559">
    <property type="entry name" value="CARBOXYLESTERASE"/>
    <property type="match status" value="1"/>
</dbReference>
<proteinExistence type="inferred from homology"/>
<protein>
    <recommendedName>
        <fullName evidence="3">Carboxylic ester hydrolase</fullName>
        <ecNumber evidence="3">3.1.1.-</ecNumber>
    </recommendedName>
</protein>
<name>A0ABT9ELC5_9SPHN</name>
<dbReference type="InterPro" id="IPR029058">
    <property type="entry name" value="AB_hydrolase_fold"/>
</dbReference>
<organism evidence="5 6">
    <name type="scientific">Sphingomonas aurea</name>
    <dbReference type="NCBI Taxonomy" id="3063994"/>
    <lineage>
        <taxon>Bacteria</taxon>
        <taxon>Pseudomonadati</taxon>
        <taxon>Pseudomonadota</taxon>
        <taxon>Alphaproteobacteria</taxon>
        <taxon>Sphingomonadales</taxon>
        <taxon>Sphingomonadaceae</taxon>
        <taxon>Sphingomonas</taxon>
    </lineage>
</organism>
<evidence type="ECO:0000313" key="6">
    <source>
        <dbReference type="Proteomes" id="UP001230685"/>
    </source>
</evidence>
<dbReference type="Gene3D" id="3.40.50.1820">
    <property type="entry name" value="alpha/beta hydrolase"/>
    <property type="match status" value="1"/>
</dbReference>
<sequence length="543" mass="56877">MKMLASILAAALSVAAAPTPPTVTIAQGQLAGTTLADGTRVFRGIPYAVPPVGDLRWKPPVAAGGWQGVRDATRFGAACMQPKSKPDSLYADDPAAMSEDCLSLNVWSPKGAKKAPVIVWIHGGALVAGYAASPIFDAQHIAAKGVVVVSVQYRLGILGFLAHPGLSAESPQHASGNYGLLDQIAALKWVKANVAAFGGDPANVTIMGESAGGLSVMDLLASPLAKGLYTKAIAQSAYMVTNPALKSAVYGAPAAEQVGTMVGQAFKAPDIAALRAVPAATLTDTAPTLGYLTQPTIDGWVLTKQLVDTFDAGEQAHVPLLAGFNAGEIRSLRRLAPPIPTDAAAYEKAIRANYGNLADAFLKLYPGTDVEESVLAATRDGIYGWTAERLAEKQSAAGQPAYLYYYQHSYPAADARGLNAFHASEIPYVFGLIGAALPVNWPAPPVTPAERGLSDAMIDYWTTFAKTGTPRAAGHPAWSPYGKAKAYMAFRDRPVAGTNVLPGHYAFNEEVVCRRRAADQLWFVNIGVAAGSVPQTPCAGPQR</sequence>